<dbReference type="InterPro" id="IPR036390">
    <property type="entry name" value="WH_DNA-bd_sf"/>
</dbReference>
<reference evidence="6 7" key="1">
    <citation type="submission" date="2017-03" db="EMBL/GenBank/DDBJ databases">
        <title>Genome sequencing of Shewanella japonica KCTC 22435.</title>
        <authorList>
            <person name="Kim K.M."/>
        </authorList>
    </citation>
    <scope>NUCLEOTIDE SEQUENCE [LARGE SCALE GENOMIC DNA]</scope>
    <source>
        <strain evidence="6 7">KCTC 22435</strain>
    </source>
</reference>
<keyword evidence="4" id="KW-0804">Transcription</keyword>
<dbReference type="InterPro" id="IPR001845">
    <property type="entry name" value="HTH_ArsR_DNA-bd_dom"/>
</dbReference>
<proteinExistence type="predicted"/>
<dbReference type="PANTHER" id="PTHR33154">
    <property type="entry name" value="TRANSCRIPTIONAL REGULATOR, ARSR FAMILY"/>
    <property type="match status" value="1"/>
</dbReference>
<keyword evidence="1" id="KW-0059">Arsenical resistance</keyword>
<keyword evidence="7" id="KW-1185">Reference proteome</keyword>
<dbReference type="Pfam" id="PF01022">
    <property type="entry name" value="HTH_5"/>
    <property type="match status" value="1"/>
</dbReference>
<dbReference type="Proteomes" id="UP000191820">
    <property type="component" value="Chromosome"/>
</dbReference>
<organism evidence="6 7">
    <name type="scientific">Shewanella japonica</name>
    <dbReference type="NCBI Taxonomy" id="93973"/>
    <lineage>
        <taxon>Bacteria</taxon>
        <taxon>Pseudomonadati</taxon>
        <taxon>Pseudomonadota</taxon>
        <taxon>Gammaproteobacteria</taxon>
        <taxon>Alteromonadales</taxon>
        <taxon>Shewanellaceae</taxon>
        <taxon>Shewanella</taxon>
    </lineage>
</organism>
<dbReference type="PROSITE" id="PS50987">
    <property type="entry name" value="HTH_ARSR_2"/>
    <property type="match status" value="1"/>
</dbReference>
<protein>
    <submittedName>
        <fullName evidence="6">ArsR family transcriptional regulator</fullName>
    </submittedName>
</protein>
<sequence>MTSQLTPIGLFKSLSDPIRLSIVMLLIAEKELCVCEFTEALDEIQPKISRNLALLKTAGLVVNRRQGQWIYYSINTQLPSWAKTVLSETYNGNKALVAGPLAKLNLVGKNEDRPQILCCGSTK</sequence>
<keyword evidence="3" id="KW-0238">DNA-binding</keyword>
<evidence type="ECO:0000313" key="6">
    <source>
        <dbReference type="EMBL" id="ARD24323.1"/>
    </source>
</evidence>
<dbReference type="NCBIfam" id="NF033788">
    <property type="entry name" value="HTH_metalloreg"/>
    <property type="match status" value="1"/>
</dbReference>
<evidence type="ECO:0000256" key="3">
    <source>
        <dbReference type="ARBA" id="ARBA00023125"/>
    </source>
</evidence>
<dbReference type="InterPro" id="IPR051081">
    <property type="entry name" value="HTH_MetalResp_TranReg"/>
</dbReference>
<dbReference type="InterPro" id="IPR036388">
    <property type="entry name" value="WH-like_DNA-bd_sf"/>
</dbReference>
<dbReference type="RefSeq" id="WP_055024145.1">
    <property type="nucleotide sequence ID" value="NZ_CANMJJ010000009.1"/>
</dbReference>
<dbReference type="Gene3D" id="1.10.10.10">
    <property type="entry name" value="Winged helix-like DNA-binding domain superfamily/Winged helix DNA-binding domain"/>
    <property type="match status" value="1"/>
</dbReference>
<dbReference type="EMBL" id="CP020472">
    <property type="protein sequence ID" value="ARD24323.1"/>
    <property type="molecule type" value="Genomic_DNA"/>
</dbReference>
<dbReference type="PRINTS" id="PR00778">
    <property type="entry name" value="HTHARSR"/>
</dbReference>
<gene>
    <name evidence="6" type="ORF">SJ2017_4095</name>
</gene>
<evidence type="ECO:0000313" key="7">
    <source>
        <dbReference type="Proteomes" id="UP000191820"/>
    </source>
</evidence>
<evidence type="ECO:0000256" key="2">
    <source>
        <dbReference type="ARBA" id="ARBA00023015"/>
    </source>
</evidence>
<accession>A0ABM6JRB0</accession>
<dbReference type="PANTHER" id="PTHR33154:SF18">
    <property type="entry name" value="ARSENICAL RESISTANCE OPERON REPRESSOR"/>
    <property type="match status" value="1"/>
</dbReference>
<keyword evidence="2" id="KW-0805">Transcription regulation</keyword>
<feature type="domain" description="HTH arsR-type" evidence="5">
    <location>
        <begin position="1"/>
        <end position="93"/>
    </location>
</feature>
<name>A0ABM6JRB0_9GAMM</name>
<dbReference type="CDD" id="cd00090">
    <property type="entry name" value="HTH_ARSR"/>
    <property type="match status" value="1"/>
</dbReference>
<dbReference type="NCBIfam" id="NF007528">
    <property type="entry name" value="PRK10141.1"/>
    <property type="match status" value="1"/>
</dbReference>
<dbReference type="SUPFAM" id="SSF46785">
    <property type="entry name" value="Winged helix' DNA-binding domain"/>
    <property type="match status" value="1"/>
</dbReference>
<evidence type="ECO:0000259" key="5">
    <source>
        <dbReference type="PROSITE" id="PS50987"/>
    </source>
</evidence>
<dbReference type="SMART" id="SM00418">
    <property type="entry name" value="HTH_ARSR"/>
    <property type="match status" value="1"/>
</dbReference>
<dbReference type="InterPro" id="IPR011991">
    <property type="entry name" value="ArsR-like_HTH"/>
</dbReference>
<evidence type="ECO:0000256" key="1">
    <source>
        <dbReference type="ARBA" id="ARBA00022849"/>
    </source>
</evidence>
<evidence type="ECO:0000256" key="4">
    <source>
        <dbReference type="ARBA" id="ARBA00023163"/>
    </source>
</evidence>